<dbReference type="GO" id="GO:0050909">
    <property type="term" value="P:sensory perception of taste"/>
    <property type="evidence" value="ECO:0007669"/>
    <property type="project" value="InterPro"/>
</dbReference>
<accession>A0A0T6B6W5</accession>
<comment type="caution">
    <text evidence="9">The sequence shown here is derived from an EMBL/GenBank/DDBJ whole genome shotgun (WGS) entry which is preliminary data.</text>
</comment>
<evidence type="ECO:0000256" key="5">
    <source>
        <dbReference type="ARBA" id="ARBA00023136"/>
    </source>
</evidence>
<gene>
    <name evidence="9" type="ORF">AMK59_3661</name>
</gene>
<keyword evidence="3 8" id="KW-0812">Transmembrane</keyword>
<dbReference type="Pfam" id="PF08395">
    <property type="entry name" value="7tm_7"/>
    <property type="match status" value="1"/>
</dbReference>
<keyword evidence="5 8" id="KW-0472">Membrane</keyword>
<evidence type="ECO:0000256" key="4">
    <source>
        <dbReference type="ARBA" id="ARBA00022989"/>
    </source>
</evidence>
<evidence type="ECO:0000313" key="10">
    <source>
        <dbReference type="Proteomes" id="UP000051574"/>
    </source>
</evidence>
<reference evidence="9 10" key="1">
    <citation type="submission" date="2015-09" db="EMBL/GenBank/DDBJ databases">
        <title>Draft genome of the scarab beetle Oryctes borbonicus.</title>
        <authorList>
            <person name="Meyer J.M."/>
            <person name="Markov G.V."/>
            <person name="Baskaran P."/>
            <person name="Herrmann M."/>
            <person name="Sommer R.J."/>
            <person name="Roedelsperger C."/>
        </authorList>
    </citation>
    <scope>NUCLEOTIDE SEQUENCE [LARGE SCALE GENOMIC DNA]</scope>
    <source>
        <strain evidence="9">OB123</strain>
        <tissue evidence="9">Whole animal</tissue>
    </source>
</reference>
<name>A0A0T6B6W5_9SCAR</name>
<dbReference type="AlphaFoldDB" id="A0A0T6B6W5"/>
<dbReference type="EMBL" id="LJIG01009436">
    <property type="protein sequence ID" value="KRT83084.1"/>
    <property type="molecule type" value="Genomic_DNA"/>
</dbReference>
<comment type="subcellular location">
    <subcellularLocation>
        <location evidence="1">Cell membrane</location>
        <topology evidence="1">Multi-pass membrane protein</topology>
    </subcellularLocation>
</comment>
<evidence type="ECO:0000256" key="2">
    <source>
        <dbReference type="ARBA" id="ARBA00022475"/>
    </source>
</evidence>
<dbReference type="OrthoDB" id="6478931at2759"/>
<evidence type="ECO:0000256" key="8">
    <source>
        <dbReference type="SAM" id="Phobius"/>
    </source>
</evidence>
<dbReference type="GO" id="GO:0007635">
    <property type="term" value="P:chemosensory behavior"/>
    <property type="evidence" value="ECO:0007669"/>
    <property type="project" value="TreeGrafter"/>
</dbReference>
<sequence length="147" mass="16686">KLYGWTLLCLNINIICSLLHSFDFLIEYASASGILRERSGLRFVFLMLSWSIFSLIVGALLANLAHSTILEIQNTSHLSYKLLQQIPCKTTSAILQEMREDLVLLSEQMSLRTPHFSAAGFFNIDYTMLFNVLSSITSYLVVLIQFN</sequence>
<dbReference type="GO" id="GO:0008049">
    <property type="term" value="P:male courtship behavior"/>
    <property type="evidence" value="ECO:0007669"/>
    <property type="project" value="TreeGrafter"/>
</dbReference>
<feature type="transmembrane region" description="Helical" evidence="8">
    <location>
        <begin position="43"/>
        <end position="65"/>
    </location>
</feature>
<keyword evidence="6" id="KW-0675">Receptor</keyword>
<keyword evidence="4 8" id="KW-1133">Transmembrane helix</keyword>
<keyword evidence="10" id="KW-1185">Reference proteome</keyword>
<dbReference type="Proteomes" id="UP000051574">
    <property type="component" value="Unassembled WGS sequence"/>
</dbReference>
<dbReference type="GO" id="GO:0030424">
    <property type="term" value="C:axon"/>
    <property type="evidence" value="ECO:0007669"/>
    <property type="project" value="TreeGrafter"/>
</dbReference>
<organism evidence="9 10">
    <name type="scientific">Oryctes borbonicus</name>
    <dbReference type="NCBI Taxonomy" id="1629725"/>
    <lineage>
        <taxon>Eukaryota</taxon>
        <taxon>Metazoa</taxon>
        <taxon>Ecdysozoa</taxon>
        <taxon>Arthropoda</taxon>
        <taxon>Hexapoda</taxon>
        <taxon>Insecta</taxon>
        <taxon>Pterygota</taxon>
        <taxon>Neoptera</taxon>
        <taxon>Endopterygota</taxon>
        <taxon>Coleoptera</taxon>
        <taxon>Polyphaga</taxon>
        <taxon>Scarabaeiformia</taxon>
        <taxon>Scarabaeidae</taxon>
        <taxon>Dynastinae</taxon>
        <taxon>Oryctes</taxon>
    </lineage>
</organism>
<dbReference type="GO" id="GO:0005886">
    <property type="term" value="C:plasma membrane"/>
    <property type="evidence" value="ECO:0007669"/>
    <property type="project" value="UniProtKB-SubCell"/>
</dbReference>
<evidence type="ECO:0000256" key="6">
    <source>
        <dbReference type="ARBA" id="ARBA00023170"/>
    </source>
</evidence>
<keyword evidence="2" id="KW-1003">Cell membrane</keyword>
<proteinExistence type="predicted"/>
<evidence type="ECO:0000313" key="9">
    <source>
        <dbReference type="EMBL" id="KRT83084.1"/>
    </source>
</evidence>
<evidence type="ECO:0000256" key="3">
    <source>
        <dbReference type="ARBA" id="ARBA00022692"/>
    </source>
</evidence>
<feature type="transmembrane region" description="Helical" evidence="8">
    <location>
        <begin position="12"/>
        <end position="31"/>
    </location>
</feature>
<dbReference type="GO" id="GO:0030425">
    <property type="term" value="C:dendrite"/>
    <property type="evidence" value="ECO:0007669"/>
    <property type="project" value="TreeGrafter"/>
</dbReference>
<feature type="non-terminal residue" evidence="9">
    <location>
        <position position="1"/>
    </location>
</feature>
<dbReference type="InterPro" id="IPR013604">
    <property type="entry name" value="7TM_chemorcpt"/>
</dbReference>
<evidence type="ECO:0000256" key="1">
    <source>
        <dbReference type="ARBA" id="ARBA00004651"/>
    </source>
</evidence>
<protein>
    <recommendedName>
        <fullName evidence="11">Gustatory receptor</fullName>
    </recommendedName>
</protein>
<dbReference type="GO" id="GO:0043025">
    <property type="term" value="C:neuronal cell body"/>
    <property type="evidence" value="ECO:0007669"/>
    <property type="project" value="TreeGrafter"/>
</dbReference>
<keyword evidence="7" id="KW-0807">Transducer</keyword>
<dbReference type="PANTHER" id="PTHR21143">
    <property type="entry name" value="INVERTEBRATE GUSTATORY RECEPTOR"/>
    <property type="match status" value="1"/>
</dbReference>
<evidence type="ECO:0008006" key="11">
    <source>
        <dbReference type="Google" id="ProtNLM"/>
    </source>
</evidence>
<evidence type="ECO:0000256" key="7">
    <source>
        <dbReference type="ARBA" id="ARBA00023224"/>
    </source>
</evidence>
<feature type="transmembrane region" description="Helical" evidence="8">
    <location>
        <begin position="126"/>
        <end position="146"/>
    </location>
</feature>
<dbReference type="GO" id="GO:0007165">
    <property type="term" value="P:signal transduction"/>
    <property type="evidence" value="ECO:0007669"/>
    <property type="project" value="UniProtKB-KW"/>
</dbReference>
<dbReference type="PANTHER" id="PTHR21143:SF104">
    <property type="entry name" value="GUSTATORY RECEPTOR 8A-RELATED"/>
    <property type="match status" value="1"/>
</dbReference>